<proteinExistence type="inferred from homology"/>
<dbReference type="GO" id="GO:0031380">
    <property type="term" value="C:nuclear RNA-directed RNA polymerase complex"/>
    <property type="evidence" value="ECO:0007669"/>
    <property type="project" value="TreeGrafter"/>
</dbReference>
<evidence type="ECO:0000256" key="3">
    <source>
        <dbReference type="ARBA" id="ARBA00022679"/>
    </source>
</evidence>
<dbReference type="InterPro" id="IPR058752">
    <property type="entry name" value="RDRP_C_head"/>
</dbReference>
<evidence type="ECO:0000256" key="5">
    <source>
        <dbReference type="ARBA" id="ARBA00022884"/>
    </source>
</evidence>
<dbReference type="InterPro" id="IPR007855">
    <property type="entry name" value="RDRP"/>
</dbReference>
<reference evidence="12" key="1">
    <citation type="submission" date="2016-03" db="EMBL/GenBank/DDBJ databases">
        <title>Mechanisms controlling the formation of the plant cell surface in tip-growing cells are functionally conserved among land plants.</title>
        <authorList>
            <person name="Honkanen S."/>
            <person name="Jones V.A."/>
            <person name="Morieri G."/>
            <person name="Champion C."/>
            <person name="Hetherington A.J."/>
            <person name="Kelly S."/>
            <person name="Saint-Marcoux D."/>
            <person name="Proust H."/>
            <person name="Prescott H."/>
            <person name="Dolan L."/>
        </authorList>
    </citation>
    <scope>NUCLEOTIDE SEQUENCE [LARGE SCALE GENOMIC DNA]</scope>
    <source>
        <tissue evidence="12">Whole gametophyte</tissue>
    </source>
</reference>
<dbReference type="GO" id="GO:0003723">
    <property type="term" value="F:RNA binding"/>
    <property type="evidence" value="ECO:0007669"/>
    <property type="project" value="UniProtKB-UniRule"/>
</dbReference>
<feature type="region of interest" description="Disordered" evidence="10">
    <location>
        <begin position="1243"/>
        <end position="1267"/>
    </location>
</feature>
<dbReference type="Pfam" id="PF26250">
    <property type="entry name" value="RRM_RdRP1_2"/>
    <property type="match status" value="1"/>
</dbReference>
<dbReference type="Proteomes" id="UP000077202">
    <property type="component" value="Unassembled WGS sequence"/>
</dbReference>
<dbReference type="AlphaFoldDB" id="A0A176VB02"/>
<evidence type="ECO:0000256" key="7">
    <source>
        <dbReference type="ARBA" id="ARBA00048744"/>
    </source>
</evidence>
<accession>A0A176VB02</accession>
<evidence type="ECO:0000256" key="2">
    <source>
        <dbReference type="ARBA" id="ARBA00022484"/>
    </source>
</evidence>
<evidence type="ECO:0000256" key="8">
    <source>
        <dbReference type="PROSITE-ProRule" id="PRU00176"/>
    </source>
</evidence>
<comment type="function">
    <text evidence="9">Probably involved in the RNA silencing pathway and required for the generation of small interfering RNAs (siRNAs).</text>
</comment>
<comment type="catalytic activity">
    <reaction evidence="7 9">
        <text>RNA(n) + a ribonucleoside 5'-triphosphate = RNA(n+1) + diphosphate</text>
        <dbReference type="Rhea" id="RHEA:21248"/>
        <dbReference type="Rhea" id="RHEA-COMP:14527"/>
        <dbReference type="Rhea" id="RHEA-COMP:17342"/>
        <dbReference type="ChEBI" id="CHEBI:33019"/>
        <dbReference type="ChEBI" id="CHEBI:61557"/>
        <dbReference type="ChEBI" id="CHEBI:140395"/>
        <dbReference type="EC" id="2.7.7.48"/>
    </reaction>
</comment>
<dbReference type="InterPro" id="IPR035979">
    <property type="entry name" value="RBD_domain_sf"/>
</dbReference>
<protein>
    <recommendedName>
        <fullName evidence="9">RNA-dependent RNA polymerase</fullName>
        <ecNumber evidence="9">2.7.7.48</ecNumber>
    </recommendedName>
</protein>
<keyword evidence="2 9" id="KW-0696">RNA-directed RNA polymerase</keyword>
<evidence type="ECO:0000313" key="12">
    <source>
        <dbReference type="EMBL" id="OAE18078.1"/>
    </source>
</evidence>
<dbReference type="SMART" id="SM00360">
    <property type="entry name" value="RRM"/>
    <property type="match status" value="1"/>
</dbReference>
<dbReference type="GO" id="GO:0030422">
    <property type="term" value="P:siRNA processing"/>
    <property type="evidence" value="ECO:0007669"/>
    <property type="project" value="TreeGrafter"/>
</dbReference>
<dbReference type="InterPro" id="IPR057596">
    <property type="entry name" value="RDRP_core"/>
</dbReference>
<dbReference type="Gene3D" id="3.30.70.330">
    <property type="match status" value="1"/>
</dbReference>
<evidence type="ECO:0000256" key="10">
    <source>
        <dbReference type="SAM" id="MobiDB-lite"/>
    </source>
</evidence>
<dbReference type="PANTHER" id="PTHR23079">
    <property type="entry name" value="RNA-DEPENDENT RNA POLYMERASE"/>
    <property type="match status" value="1"/>
</dbReference>
<dbReference type="InterPro" id="IPR012677">
    <property type="entry name" value="Nucleotide-bd_a/b_plait_sf"/>
</dbReference>
<keyword evidence="13" id="KW-1185">Reference proteome</keyword>
<name>A0A176VB02_MARPO</name>
<evidence type="ECO:0000256" key="1">
    <source>
        <dbReference type="ARBA" id="ARBA00005762"/>
    </source>
</evidence>
<dbReference type="Pfam" id="PF26252">
    <property type="entry name" value="RdRP_helical"/>
    <property type="match status" value="1"/>
</dbReference>
<dbReference type="InterPro" id="IPR057590">
    <property type="entry name" value="PH_RDR1/2-like"/>
</dbReference>
<dbReference type="PANTHER" id="PTHR23079:SF5">
    <property type="entry name" value="RNA-DEPENDENT RNA POLYMERASE 2"/>
    <property type="match status" value="1"/>
</dbReference>
<dbReference type="InterPro" id="IPR058763">
    <property type="entry name" value="RRM_RDR1/2-like"/>
</dbReference>
<sequence length="1267" mass="143437">MDGWREERLLYCTLSLGTVLYCKRHMVEEEEEEENRTRADVYCHMRILPVRVGRGIAFVPEARSIAKWWSFSAVGEKGRPSVAPLGHEGRLNETWNFGGYLRRARVFNIPHVVEEGELLQFLEDALGENTIKSCKILRHQDSGRSKGKGFVQFRDGRVMATALEISNEGKLSIYNQDLKLLVPDDILVQQMPPTYFNLEHCKLYVGCLTSSGTMLSFWRYVGSLKVEINSEEETLSMQLGFTAKDYKLEFPYSEIWQLTAARLNGRSQGFLVQVRESPPSLYCRPFDPSETNDKYVDVFINGCLSSKLWQSERESWGKVWVRTTDFTVSNAIGQSSSYVVELDNSDLPQDISSVLYLTGIFSPVPRMFSIEKGVPYAASQVVVPMVNPENFRVPFDVLYKVNNLIQFNKLCGPTLDERFFKLISTGNQSAVKLALQAMSTLNEVCYDPVRLLKAKVDEIKKVAPPANKLEKGKAWIHRLLVTPTKVYCLGPEVEQSNRIIRQHQDYTSHFLRVNFVDENCSPLTSTVLTSDMHSGHSDVYRRVKEVLKEGIFIGSRKYEFLAFSASQLRDSQIWMFAEKLASTGTEKPAVTADSIRTQMGDFSQIRNVAKCAARMGQCFSSSIETRKVLPLQVKKIKDITIKTDGVTYCFSDGIGKISQDFARSIAGACCPSGRVPSAFQIRYGGYKGVVAVDPRASSSFKLYLRPSMHKFDSPHMSLEVLDWTRVLPCFLNRQVICLLSTLGVKDLSFIHLQSQMISELEKVVEEEGGHVARRVLGCRENRAGSIALQMLENGYTAKTEPLLKRLLCVFREAELQELKTKAKIFVPKGRCLMGCLDETKTLKYGEVFVQISAASKVGDMGHHAQGLHEDTCIVTSKVFVAKNPCLHPGDVRVLQAVDVANLHHMVNCVVFPQLGPKPHPHECSGSDLDGDIYMVSWDASLIPPTVEVPMDYSPPAATSLDHPVTIEEIQDFFLNYMTNDNLGIIANAHVVHADKEIDKARSEKCYELAHLASLAVDYPKTGVPARIPMGLRPREYPDFMEKEHKVTYISSGILGKLYRYIKDYPSIPECSKGFVSRDDCIKFFDKDLKISGYEKHIESALLHKNIYDMKLIQLMNHYGIRDEAEIMGGHVISLSRIFARKQMDVLPKVRMAFEVLKHEARSWFYARRLEKSEADAKASAWYYVTYHEDHYGYDEKFSKVTKTKIHLLSFPWVVADLLFALKQKTKKLDDGIFRTVEKHRKTPIPPVSGFEKVSSAQAGLPSKRQKR</sequence>
<keyword evidence="4 9" id="KW-0548">Nucleotidyltransferase</keyword>
<dbReference type="Pfam" id="PF24823">
    <property type="entry name" value="PH_RDR2"/>
    <property type="match status" value="1"/>
</dbReference>
<dbReference type="InterPro" id="IPR000504">
    <property type="entry name" value="RRM_dom"/>
</dbReference>
<dbReference type="EC" id="2.7.7.48" evidence="9"/>
<keyword evidence="5 8" id="KW-0694">RNA-binding</keyword>
<keyword evidence="6 9" id="KW-0943">RNA-mediated gene silencing</keyword>
<evidence type="ECO:0000256" key="6">
    <source>
        <dbReference type="ARBA" id="ARBA00023158"/>
    </source>
</evidence>
<dbReference type="EMBL" id="LVLJ01004132">
    <property type="protein sequence ID" value="OAE18078.1"/>
    <property type="molecule type" value="Genomic_DNA"/>
</dbReference>
<evidence type="ECO:0000259" key="11">
    <source>
        <dbReference type="PROSITE" id="PS50102"/>
    </source>
</evidence>
<keyword evidence="3 9" id="KW-0808">Transferase</keyword>
<feature type="domain" description="RRM" evidence="11">
    <location>
        <begin position="102"/>
        <end position="185"/>
    </location>
</feature>
<evidence type="ECO:0000256" key="4">
    <source>
        <dbReference type="ARBA" id="ARBA00022695"/>
    </source>
</evidence>
<dbReference type="GO" id="GO:0003968">
    <property type="term" value="F:RNA-directed RNA polymerase activity"/>
    <property type="evidence" value="ECO:0007669"/>
    <property type="project" value="UniProtKB-KW"/>
</dbReference>
<dbReference type="InterPro" id="IPR058751">
    <property type="entry name" value="RDRP_helical"/>
</dbReference>
<evidence type="ECO:0000313" key="13">
    <source>
        <dbReference type="Proteomes" id="UP000077202"/>
    </source>
</evidence>
<dbReference type="Pfam" id="PF26253">
    <property type="entry name" value="RdRP_head"/>
    <property type="match status" value="1"/>
</dbReference>
<dbReference type="SUPFAM" id="SSF54928">
    <property type="entry name" value="RNA-binding domain, RBD"/>
    <property type="match status" value="1"/>
</dbReference>
<organism evidence="12 13">
    <name type="scientific">Marchantia polymorpha subsp. ruderalis</name>
    <dbReference type="NCBI Taxonomy" id="1480154"/>
    <lineage>
        <taxon>Eukaryota</taxon>
        <taxon>Viridiplantae</taxon>
        <taxon>Streptophyta</taxon>
        <taxon>Embryophyta</taxon>
        <taxon>Marchantiophyta</taxon>
        <taxon>Marchantiopsida</taxon>
        <taxon>Marchantiidae</taxon>
        <taxon>Marchantiales</taxon>
        <taxon>Marchantiaceae</taxon>
        <taxon>Marchantia</taxon>
    </lineage>
</organism>
<dbReference type="PROSITE" id="PS50102">
    <property type="entry name" value="RRM"/>
    <property type="match status" value="1"/>
</dbReference>
<comment type="similarity">
    <text evidence="1 9">Belongs to the RdRP family.</text>
</comment>
<comment type="caution">
    <text evidence="12">The sequence shown here is derived from an EMBL/GenBank/DDBJ whole genome shotgun (WGS) entry which is preliminary data.</text>
</comment>
<dbReference type="Pfam" id="PF05183">
    <property type="entry name" value="RdRP"/>
    <property type="match status" value="1"/>
</dbReference>
<gene>
    <name evidence="12" type="ORF">AXG93_2899s1060</name>
</gene>
<evidence type="ECO:0000256" key="9">
    <source>
        <dbReference type="RuleBase" id="RU363098"/>
    </source>
</evidence>